<feature type="compositionally biased region" description="Basic and acidic residues" evidence="3">
    <location>
        <begin position="86"/>
        <end position="105"/>
    </location>
</feature>
<dbReference type="OrthoDB" id="10330531at2759"/>
<evidence type="ECO:0000256" key="3">
    <source>
        <dbReference type="SAM" id="MobiDB-lite"/>
    </source>
</evidence>
<feature type="compositionally biased region" description="Polar residues" evidence="3">
    <location>
        <begin position="238"/>
        <end position="248"/>
    </location>
</feature>
<feature type="region of interest" description="Disordered" evidence="3">
    <location>
        <begin position="35"/>
        <end position="312"/>
    </location>
</feature>
<accession>A0A550CTD6</accession>
<gene>
    <name evidence="5" type="ORF">BD626DRAFT_110376</name>
</gene>
<dbReference type="EMBL" id="VDMD01000002">
    <property type="protein sequence ID" value="TRM68054.1"/>
    <property type="molecule type" value="Genomic_DNA"/>
</dbReference>
<evidence type="ECO:0000313" key="6">
    <source>
        <dbReference type="Proteomes" id="UP000320762"/>
    </source>
</evidence>
<feature type="domain" description="C3H1-type" evidence="4">
    <location>
        <begin position="4"/>
        <end position="36"/>
    </location>
</feature>
<dbReference type="Proteomes" id="UP000320762">
    <property type="component" value="Unassembled WGS sequence"/>
</dbReference>
<keyword evidence="6" id="KW-1185">Reference proteome</keyword>
<evidence type="ECO:0000256" key="2">
    <source>
        <dbReference type="SAM" id="Coils"/>
    </source>
</evidence>
<dbReference type="PROSITE" id="PS50103">
    <property type="entry name" value="ZF_C3H1"/>
    <property type="match status" value="1"/>
</dbReference>
<protein>
    <recommendedName>
        <fullName evidence="4">C3H1-type domain-containing protein</fullName>
    </recommendedName>
</protein>
<dbReference type="STRING" id="97359.A0A550CTD6"/>
<evidence type="ECO:0000313" key="5">
    <source>
        <dbReference type="EMBL" id="TRM68054.1"/>
    </source>
</evidence>
<feature type="compositionally biased region" description="Polar residues" evidence="3">
    <location>
        <begin position="42"/>
        <end position="55"/>
    </location>
</feature>
<feature type="compositionally biased region" description="Polar residues" evidence="3">
    <location>
        <begin position="121"/>
        <end position="135"/>
    </location>
</feature>
<evidence type="ECO:0000259" key="4">
    <source>
        <dbReference type="PROSITE" id="PS50103"/>
    </source>
</evidence>
<feature type="compositionally biased region" description="Polar residues" evidence="3">
    <location>
        <begin position="461"/>
        <end position="471"/>
    </location>
</feature>
<keyword evidence="1" id="KW-0479">Metal-binding</keyword>
<feature type="region of interest" description="Disordered" evidence="3">
    <location>
        <begin position="455"/>
        <end position="476"/>
    </location>
</feature>
<dbReference type="InterPro" id="IPR000571">
    <property type="entry name" value="Znf_CCCH"/>
</dbReference>
<organism evidence="5 6">
    <name type="scientific">Schizophyllum amplum</name>
    <dbReference type="NCBI Taxonomy" id="97359"/>
    <lineage>
        <taxon>Eukaryota</taxon>
        <taxon>Fungi</taxon>
        <taxon>Dikarya</taxon>
        <taxon>Basidiomycota</taxon>
        <taxon>Agaricomycotina</taxon>
        <taxon>Agaricomycetes</taxon>
        <taxon>Agaricomycetidae</taxon>
        <taxon>Agaricales</taxon>
        <taxon>Schizophyllaceae</taxon>
        <taxon>Schizophyllum</taxon>
    </lineage>
</organism>
<feature type="compositionally biased region" description="Low complexity" evidence="3">
    <location>
        <begin position="155"/>
        <end position="172"/>
    </location>
</feature>
<feature type="compositionally biased region" description="Polar residues" evidence="3">
    <location>
        <begin position="263"/>
        <end position="272"/>
    </location>
</feature>
<name>A0A550CTD6_9AGAR</name>
<feature type="zinc finger region" description="C3H1-type" evidence="1">
    <location>
        <begin position="4"/>
        <end position="36"/>
    </location>
</feature>
<reference evidence="5 6" key="1">
    <citation type="journal article" date="2019" name="New Phytol.">
        <title>Comparative genomics reveals unique wood-decay strategies and fruiting body development in the Schizophyllaceae.</title>
        <authorList>
            <person name="Almasi E."/>
            <person name="Sahu N."/>
            <person name="Krizsan K."/>
            <person name="Balint B."/>
            <person name="Kovacs G.M."/>
            <person name="Kiss B."/>
            <person name="Cseklye J."/>
            <person name="Drula E."/>
            <person name="Henrissat B."/>
            <person name="Nagy I."/>
            <person name="Chovatia M."/>
            <person name="Adam C."/>
            <person name="LaButti K."/>
            <person name="Lipzen A."/>
            <person name="Riley R."/>
            <person name="Grigoriev I.V."/>
            <person name="Nagy L.G."/>
        </authorList>
    </citation>
    <scope>NUCLEOTIDE SEQUENCE [LARGE SCALE GENOMIC DNA]</scope>
    <source>
        <strain evidence="5 6">NL-1724</strain>
    </source>
</reference>
<feature type="coiled-coil region" evidence="2">
    <location>
        <begin position="586"/>
        <end position="620"/>
    </location>
</feature>
<dbReference type="GO" id="GO:0008270">
    <property type="term" value="F:zinc ion binding"/>
    <property type="evidence" value="ECO:0007669"/>
    <property type="project" value="UniProtKB-KW"/>
</dbReference>
<comment type="caution">
    <text evidence="5">The sequence shown here is derived from an EMBL/GenBank/DDBJ whole genome shotgun (WGS) entry which is preliminary data.</text>
</comment>
<feature type="compositionally biased region" description="Polar residues" evidence="3">
    <location>
        <begin position="293"/>
        <end position="306"/>
    </location>
</feature>
<dbReference type="AlphaFoldDB" id="A0A550CTD6"/>
<feature type="compositionally biased region" description="Low complexity" evidence="3">
    <location>
        <begin position="179"/>
        <end position="192"/>
    </location>
</feature>
<feature type="compositionally biased region" description="Low complexity" evidence="3">
    <location>
        <begin position="213"/>
        <end position="222"/>
    </location>
</feature>
<evidence type="ECO:0000256" key="1">
    <source>
        <dbReference type="PROSITE-ProRule" id="PRU00723"/>
    </source>
</evidence>
<keyword evidence="2" id="KW-0175">Coiled coil</keyword>
<keyword evidence="1" id="KW-0863">Zinc-finger</keyword>
<keyword evidence="1" id="KW-0862">Zinc</keyword>
<proteinExistence type="predicted"/>
<sequence>MQREKRRIRCMHFNEDGTAKSICSFGRACGFMHPEDEGWRTAANSHHQGASSRSNRAPPPPIRFSSSDDEPPPPASSNGPAVNPPRNREPIGNDPFDRGAWDSSRRNASNPTSPPANPINRSRNTSFSSIASTSQDKGKARETAVPDPGWGSLGGSSWTSNDTTANAGWGSSNWGGSGNADDSSANAWEIGNDVGGGWGNDNSWDSLWSGQDATNASTTPAAPAVPPSPVEALKQDTLRQSTSQNSAKGSAKKSDMPPPAIPSPSSFRSPAQSIPARKPISLPRRAAPRPQSPKGTASTPQATDRGSPSKVLNIRAKPDPAAVAHHPKRAVAYAETVQAMLSAIQCKLILLEAQTRHESWRHAKRSDIYGHAPVAARAKITIASTDLGRAYEKAKADFKKALVELETVSAGKDVFGAPPAFDPNQDFEEIDGYTTQLVAWIAQIRPAIAGLPAMPGPADPSATTRQETSGQPMPMEDTMDVDEDIVELPPPDLRTRVSRLELDLSKMEDNYEYEPPVRQRIEDIEQNLHDRLDRRVHAAVQVRQREMEDDMAARTQATQNAKTLRASESLAIMQQIRANQVIILQLRAQKAKNEEVKEQLARMREECSALRQQVERLNDKTVHLLARDPAPMRHLPRQQEGISQEALLQQFQSVVDRVVQEVFDEEVRPALTAMSNAAGALDADIKHKLSPHLQRGIAMLEHLRRAVGVPEVS</sequence>